<feature type="transmembrane region" description="Helical" evidence="1">
    <location>
        <begin position="104"/>
        <end position="125"/>
    </location>
</feature>
<proteinExistence type="predicted"/>
<dbReference type="AlphaFoldDB" id="A0A7G5IEF9"/>
<protein>
    <recommendedName>
        <fullName evidence="4">DUF1761 domain-containing protein</fullName>
    </recommendedName>
</protein>
<evidence type="ECO:0000313" key="2">
    <source>
        <dbReference type="EMBL" id="QMW21751.1"/>
    </source>
</evidence>
<feature type="transmembrane region" description="Helical" evidence="1">
    <location>
        <begin position="6"/>
        <end position="28"/>
    </location>
</feature>
<keyword evidence="1" id="KW-1133">Transmembrane helix</keyword>
<keyword evidence="1" id="KW-0472">Membrane</keyword>
<dbReference type="RefSeq" id="WP_182294597.1">
    <property type="nucleotide sequence ID" value="NZ_CP059851.1"/>
</dbReference>
<keyword evidence="3" id="KW-1185">Reference proteome</keyword>
<accession>A0A7G5IEF9</accession>
<feature type="transmembrane region" description="Helical" evidence="1">
    <location>
        <begin position="40"/>
        <end position="61"/>
    </location>
</feature>
<dbReference type="Proteomes" id="UP000515292">
    <property type="component" value="Chromosome"/>
</dbReference>
<gene>
    <name evidence="2" type="ORF">H3309_10080</name>
</gene>
<evidence type="ECO:0008006" key="4">
    <source>
        <dbReference type="Google" id="ProtNLM"/>
    </source>
</evidence>
<name>A0A7G5IEF9_9SPHN</name>
<dbReference type="KEGG" id="sand:H3309_10080"/>
<keyword evidence="1" id="KW-0812">Transmembrane</keyword>
<evidence type="ECO:0000313" key="3">
    <source>
        <dbReference type="Proteomes" id="UP000515292"/>
    </source>
</evidence>
<organism evidence="2 3">
    <name type="scientific">Sandaracinobacteroides saxicola</name>
    <dbReference type="NCBI Taxonomy" id="2759707"/>
    <lineage>
        <taxon>Bacteria</taxon>
        <taxon>Pseudomonadati</taxon>
        <taxon>Pseudomonadota</taxon>
        <taxon>Alphaproteobacteria</taxon>
        <taxon>Sphingomonadales</taxon>
        <taxon>Sphingosinicellaceae</taxon>
        <taxon>Sandaracinobacteroides</taxon>
    </lineage>
</organism>
<sequence>MIYLWLNAGAILAATVAGLLLGAGWHRLVGRGWVSVAGGVRVAVAQAWFAGILAGALILAPPQAPPLVMAFGSAVVIWAGFVLPVLLVGLPYRGAGVRTAVLDALFWLLLMLVQAGVMKAVGLVAPPV</sequence>
<feature type="transmembrane region" description="Helical" evidence="1">
    <location>
        <begin position="67"/>
        <end position="92"/>
    </location>
</feature>
<evidence type="ECO:0000256" key="1">
    <source>
        <dbReference type="SAM" id="Phobius"/>
    </source>
</evidence>
<reference evidence="2 3" key="1">
    <citation type="submission" date="2020-07" db="EMBL/GenBank/DDBJ databases">
        <title>Complete genome sequence for Sandaracinobacter sp. M6.</title>
        <authorList>
            <person name="Tang Y."/>
            <person name="Liu Q."/>
            <person name="Guo Z."/>
            <person name="Lei P."/>
            <person name="Huang B."/>
        </authorList>
    </citation>
    <scope>NUCLEOTIDE SEQUENCE [LARGE SCALE GENOMIC DNA]</scope>
    <source>
        <strain evidence="2 3">M6</strain>
    </source>
</reference>
<dbReference type="EMBL" id="CP059851">
    <property type="protein sequence ID" value="QMW21751.1"/>
    <property type="molecule type" value="Genomic_DNA"/>
</dbReference>